<dbReference type="Proteomes" id="UP000198888">
    <property type="component" value="Unassembled WGS sequence"/>
</dbReference>
<sequence>MIAESHPKQRTVKLFIRAGPELGCERRKQAVLERLADLDDADRIKEYDVQIWAKEIRISGPLEGTSYYQRVFDHFTAFQQWANAESVGLHSAFKIQSLDCEITDENYRVVTLPSVCLAVYEEAELNAVYPHVDDGTVQTVGSCLDSLEETSQLEYAD</sequence>
<name>A0A1H6UXS2_9EURY</name>
<dbReference type="InterPro" id="IPR046783">
    <property type="entry name" value="HTH_63"/>
</dbReference>
<reference evidence="1 2" key="1">
    <citation type="submission" date="2016-10" db="EMBL/GenBank/DDBJ databases">
        <authorList>
            <person name="de Groot N.N."/>
        </authorList>
    </citation>
    <scope>NUCLEOTIDE SEQUENCE [LARGE SCALE GENOMIC DNA]</scope>
    <source>
        <strain evidence="1 2">DSM 22187</strain>
    </source>
</reference>
<dbReference type="OrthoDB" id="204263at2157"/>
<keyword evidence="2" id="KW-1185">Reference proteome</keyword>
<dbReference type="EMBL" id="FNYR01000014">
    <property type="protein sequence ID" value="SEI97098.1"/>
    <property type="molecule type" value="Genomic_DNA"/>
</dbReference>
<organism evidence="1 2">
    <name type="scientific">Halohasta litchfieldiae</name>
    <dbReference type="NCBI Taxonomy" id="1073996"/>
    <lineage>
        <taxon>Archaea</taxon>
        <taxon>Methanobacteriati</taxon>
        <taxon>Methanobacteriota</taxon>
        <taxon>Stenosarchaea group</taxon>
        <taxon>Halobacteria</taxon>
        <taxon>Halobacteriales</taxon>
        <taxon>Haloferacaceae</taxon>
        <taxon>Halohasta</taxon>
    </lineage>
</organism>
<accession>A0A2H4PZL9</accession>
<dbReference type="AlphaFoldDB" id="A0A1H6UXS2"/>
<proteinExistence type="predicted"/>
<dbReference type="Pfam" id="PF20575">
    <property type="entry name" value="HTH_63"/>
    <property type="match status" value="1"/>
</dbReference>
<dbReference type="KEGG" id="hae:halTADL_0772"/>
<evidence type="ECO:0000313" key="2">
    <source>
        <dbReference type="Proteomes" id="UP000198888"/>
    </source>
</evidence>
<dbReference type="STRING" id="1073996.SAMN05444271_11428"/>
<dbReference type="GeneID" id="35001586"/>
<protein>
    <submittedName>
        <fullName evidence="1">Uncharacterized protein</fullName>
    </submittedName>
</protein>
<evidence type="ECO:0000313" key="1">
    <source>
        <dbReference type="EMBL" id="SEI97098.1"/>
    </source>
</evidence>
<gene>
    <name evidence="1" type="ORF">SAMN05444271_11428</name>
</gene>
<accession>A0A1H6UXS2</accession>
<dbReference type="RefSeq" id="WP_089672774.1">
    <property type="nucleotide sequence ID" value="NZ_CP024845.1"/>
</dbReference>